<evidence type="ECO:0000259" key="5">
    <source>
        <dbReference type="Pfam" id="PF01523"/>
    </source>
</evidence>
<feature type="domain" description="Metalloprotease TldD/E N-terminal" evidence="5">
    <location>
        <begin position="21"/>
        <end position="84"/>
    </location>
</feature>
<evidence type="ECO:0000313" key="7">
    <source>
        <dbReference type="EMBL" id="MST54452.1"/>
    </source>
</evidence>
<dbReference type="InterPro" id="IPR045569">
    <property type="entry name" value="Metalloprtase-TldD/E_C"/>
</dbReference>
<dbReference type="InterPro" id="IPR025502">
    <property type="entry name" value="TldD"/>
</dbReference>
<dbReference type="GO" id="GO:0008237">
    <property type="term" value="F:metallopeptidase activity"/>
    <property type="evidence" value="ECO:0007669"/>
    <property type="project" value="UniProtKB-KW"/>
</dbReference>
<dbReference type="InterPro" id="IPR035068">
    <property type="entry name" value="TldD/PmbA_N"/>
</dbReference>
<organism evidence="7 8">
    <name type="scientific">Pyramidobacter porci</name>
    <dbReference type="NCBI Taxonomy" id="2605789"/>
    <lineage>
        <taxon>Bacteria</taxon>
        <taxon>Thermotogati</taxon>
        <taxon>Synergistota</taxon>
        <taxon>Synergistia</taxon>
        <taxon>Synergistales</taxon>
        <taxon>Dethiosulfovibrionaceae</taxon>
        <taxon>Pyramidobacter</taxon>
    </lineage>
</organism>
<evidence type="ECO:0000313" key="8">
    <source>
        <dbReference type="Proteomes" id="UP000473699"/>
    </source>
</evidence>
<gene>
    <name evidence="7" type="ORF">FYJ74_00050</name>
</gene>
<protein>
    <submittedName>
        <fullName evidence="7">TldD/PmbA family protein</fullName>
    </submittedName>
</protein>
<dbReference type="InterPro" id="IPR051463">
    <property type="entry name" value="Peptidase_U62_metallo"/>
</dbReference>
<dbReference type="Proteomes" id="UP000473699">
    <property type="component" value="Unassembled WGS sequence"/>
</dbReference>
<sequence length="451" mass="47997">MAALEDCTQFLSALPGIDGGDLYFQRSASRSLSYSDGKVEEVSSSSSAGCSARLLRGRSSAFAVVSGVERGGAARALAEAARIASVEGGKVPAMNFPIDRVRAFFPENVDFFGETDRCLRAECGWIRQITLSCSANARRYVVVSPEGSHAGEAERCSFAAEVIVERNGRLESGYDAFSMSGDAREFFRKLSAKNVARRALQEALVNLEAVECPTGAMPVLLSEEAGGTIVHEACGHGMEADLVFEEQSSFAGKIGRQVAAEDVTVVDDASLPGLYGSFACDDEGTPSRRTVLIERGILKNYLTDKRCARLYGLPLTGSGRRSSYASLPMPRMSNTFVAEGSSEQGEMIQSVSRGIFVCRMGGGEVNTTTGEFVFDVTQGYLIEDGKITRPVKGASLIGRGIDALMGIRAVGKRLHMEPGMCEKEGQSLPVTDGQPSLLIDGLIVGGTAADR</sequence>
<keyword evidence="8" id="KW-1185">Reference proteome</keyword>
<evidence type="ECO:0000256" key="1">
    <source>
        <dbReference type="ARBA" id="ARBA00005836"/>
    </source>
</evidence>
<name>A0A6L5YA85_9BACT</name>
<dbReference type="SUPFAM" id="SSF111283">
    <property type="entry name" value="Putative modulator of DNA gyrase, PmbA/TldD"/>
    <property type="match status" value="1"/>
</dbReference>
<feature type="domain" description="Metalloprotease TldD/E C-terminal" evidence="6">
    <location>
        <begin position="214"/>
        <end position="446"/>
    </location>
</feature>
<dbReference type="InterPro" id="IPR002510">
    <property type="entry name" value="Metalloprtase-TldD/E_N"/>
</dbReference>
<dbReference type="GO" id="GO:0005829">
    <property type="term" value="C:cytosol"/>
    <property type="evidence" value="ECO:0007669"/>
    <property type="project" value="TreeGrafter"/>
</dbReference>
<proteinExistence type="inferred from homology"/>
<dbReference type="PANTHER" id="PTHR30624:SF4">
    <property type="entry name" value="METALLOPROTEASE TLDD"/>
    <property type="match status" value="1"/>
</dbReference>
<dbReference type="InterPro" id="IPR036059">
    <property type="entry name" value="TldD/PmbA_sf"/>
</dbReference>
<comment type="similarity">
    <text evidence="1">Belongs to the peptidase U62 family.</text>
</comment>
<accession>A0A6L5YA85</accession>
<evidence type="ECO:0000256" key="4">
    <source>
        <dbReference type="ARBA" id="ARBA00023049"/>
    </source>
</evidence>
<dbReference type="RefSeq" id="WP_154527601.1">
    <property type="nucleotide sequence ID" value="NZ_VUNH01000001.1"/>
</dbReference>
<dbReference type="EMBL" id="VUNH01000001">
    <property type="protein sequence ID" value="MST54452.1"/>
    <property type="molecule type" value="Genomic_DNA"/>
</dbReference>
<comment type="caution">
    <text evidence="7">The sequence shown here is derived from an EMBL/GenBank/DDBJ whole genome shotgun (WGS) entry which is preliminary data.</text>
</comment>
<keyword evidence="2" id="KW-0645">Protease</keyword>
<reference evidence="7 8" key="1">
    <citation type="submission" date="2019-08" db="EMBL/GenBank/DDBJ databases">
        <title>In-depth cultivation of the pig gut microbiome towards novel bacterial diversity and tailored functional studies.</title>
        <authorList>
            <person name="Wylensek D."/>
            <person name="Hitch T.C.A."/>
            <person name="Clavel T."/>
        </authorList>
    </citation>
    <scope>NUCLEOTIDE SEQUENCE [LARGE SCALE GENOMIC DNA]</scope>
    <source>
        <strain evidence="7 8">SM-530-WT-4B</strain>
    </source>
</reference>
<dbReference type="AlphaFoldDB" id="A0A6L5YA85"/>
<dbReference type="Gene3D" id="3.30.2290.10">
    <property type="entry name" value="PmbA/TldD superfamily"/>
    <property type="match status" value="1"/>
</dbReference>
<dbReference type="Pfam" id="PF19289">
    <property type="entry name" value="PmbA_TldD_3rd"/>
    <property type="match status" value="1"/>
</dbReference>
<evidence type="ECO:0000256" key="3">
    <source>
        <dbReference type="ARBA" id="ARBA00022801"/>
    </source>
</evidence>
<keyword evidence="3" id="KW-0378">Hydrolase</keyword>
<dbReference type="PIRSF" id="PIRSF004919">
    <property type="entry name" value="TldD"/>
    <property type="match status" value="1"/>
</dbReference>
<dbReference type="GO" id="GO:0006508">
    <property type="term" value="P:proteolysis"/>
    <property type="evidence" value="ECO:0007669"/>
    <property type="project" value="UniProtKB-KW"/>
</dbReference>
<dbReference type="Pfam" id="PF01523">
    <property type="entry name" value="PmbA_TldD_1st"/>
    <property type="match status" value="1"/>
</dbReference>
<keyword evidence="4" id="KW-0482">Metalloprotease</keyword>
<evidence type="ECO:0000256" key="2">
    <source>
        <dbReference type="ARBA" id="ARBA00022670"/>
    </source>
</evidence>
<evidence type="ECO:0000259" key="6">
    <source>
        <dbReference type="Pfam" id="PF19289"/>
    </source>
</evidence>
<dbReference type="PANTHER" id="PTHR30624">
    <property type="entry name" value="UNCHARACTERIZED PROTEIN TLDD AND PMBA"/>
    <property type="match status" value="1"/>
</dbReference>